<accession>A0A182QBM9</accession>
<evidence type="ECO:0000256" key="2">
    <source>
        <dbReference type="ARBA" id="ARBA00022771"/>
    </source>
</evidence>
<dbReference type="EMBL" id="AXCN02000560">
    <property type="status" value="NOT_ANNOTATED_CDS"/>
    <property type="molecule type" value="Genomic_DNA"/>
</dbReference>
<dbReference type="GO" id="GO:0061630">
    <property type="term" value="F:ubiquitin protein ligase activity"/>
    <property type="evidence" value="ECO:0007669"/>
    <property type="project" value="TreeGrafter"/>
</dbReference>
<evidence type="ECO:0000313" key="7">
    <source>
        <dbReference type="EnsemblMetazoa" id="AFAF006939-PA"/>
    </source>
</evidence>
<evidence type="ECO:0000256" key="1">
    <source>
        <dbReference type="ARBA" id="ARBA00022723"/>
    </source>
</evidence>
<evidence type="ECO:0000256" key="3">
    <source>
        <dbReference type="ARBA" id="ARBA00022833"/>
    </source>
</evidence>
<feature type="compositionally biased region" description="Basic and acidic residues" evidence="5">
    <location>
        <begin position="414"/>
        <end position="430"/>
    </location>
</feature>
<feature type="region of interest" description="Disordered" evidence="5">
    <location>
        <begin position="27"/>
        <end position="52"/>
    </location>
</feature>
<keyword evidence="8" id="KW-1185">Reference proteome</keyword>
<evidence type="ECO:0000256" key="5">
    <source>
        <dbReference type="SAM" id="MobiDB-lite"/>
    </source>
</evidence>
<dbReference type="Gene3D" id="3.30.40.10">
    <property type="entry name" value="Zinc/RING finger domain, C3HC4 (zinc finger)"/>
    <property type="match status" value="1"/>
</dbReference>
<feature type="region of interest" description="Disordered" evidence="5">
    <location>
        <begin position="410"/>
        <end position="430"/>
    </location>
</feature>
<evidence type="ECO:0000259" key="6">
    <source>
        <dbReference type="PROSITE" id="PS50089"/>
    </source>
</evidence>
<dbReference type="AlphaFoldDB" id="A0A182QBM9"/>
<evidence type="ECO:0000256" key="4">
    <source>
        <dbReference type="PROSITE-ProRule" id="PRU00175"/>
    </source>
</evidence>
<dbReference type="EnsemblMetazoa" id="AFAF006939-RA">
    <property type="protein sequence ID" value="AFAF006939-PA"/>
    <property type="gene ID" value="AFAF006939"/>
</dbReference>
<dbReference type="InterPro" id="IPR001841">
    <property type="entry name" value="Znf_RING"/>
</dbReference>
<protein>
    <recommendedName>
        <fullName evidence="6">RING-type domain-containing protein</fullName>
    </recommendedName>
</protein>
<dbReference type="InterPro" id="IPR027370">
    <property type="entry name" value="Znf-RING_euk"/>
</dbReference>
<keyword evidence="3" id="KW-0862">Zinc</keyword>
<dbReference type="VEuPathDB" id="VectorBase:AFAF006939"/>
<keyword evidence="2 4" id="KW-0863">Zinc-finger</keyword>
<dbReference type="Proteomes" id="UP000075886">
    <property type="component" value="Unassembled WGS sequence"/>
</dbReference>
<dbReference type="PANTHER" id="PTHR23327:SF42">
    <property type="entry name" value="LON PEPTIDASE N-TERMINAL DOMAIN AND RING FINGER PROTEIN C14F5.10C"/>
    <property type="match status" value="1"/>
</dbReference>
<evidence type="ECO:0000313" key="8">
    <source>
        <dbReference type="Proteomes" id="UP000075886"/>
    </source>
</evidence>
<dbReference type="SMART" id="SM00184">
    <property type="entry name" value="RING"/>
    <property type="match status" value="1"/>
</dbReference>
<dbReference type="SUPFAM" id="SSF57850">
    <property type="entry name" value="RING/U-box"/>
    <property type="match status" value="1"/>
</dbReference>
<name>A0A182QBM9_9DIPT</name>
<dbReference type="STRING" id="69004.A0A182QBM9"/>
<proteinExistence type="predicted"/>
<feature type="domain" description="RING-type" evidence="6">
    <location>
        <begin position="135"/>
        <end position="168"/>
    </location>
</feature>
<keyword evidence="1" id="KW-0479">Metal-binding</keyword>
<reference evidence="8" key="1">
    <citation type="submission" date="2014-01" db="EMBL/GenBank/DDBJ databases">
        <title>The Genome Sequence of Anopheles farauti FAR1 (V2).</title>
        <authorList>
            <consortium name="The Broad Institute Genomics Platform"/>
            <person name="Neafsey D.E."/>
            <person name="Besansky N."/>
            <person name="Howell P."/>
            <person name="Walton C."/>
            <person name="Young S.K."/>
            <person name="Zeng Q."/>
            <person name="Gargeya S."/>
            <person name="Fitzgerald M."/>
            <person name="Haas B."/>
            <person name="Abouelleil A."/>
            <person name="Allen A.W."/>
            <person name="Alvarado L."/>
            <person name="Arachchi H.M."/>
            <person name="Berlin A.M."/>
            <person name="Chapman S.B."/>
            <person name="Gainer-Dewar J."/>
            <person name="Goldberg J."/>
            <person name="Griggs A."/>
            <person name="Gujja S."/>
            <person name="Hansen M."/>
            <person name="Howarth C."/>
            <person name="Imamovic A."/>
            <person name="Ireland A."/>
            <person name="Larimer J."/>
            <person name="McCowan C."/>
            <person name="Murphy C."/>
            <person name="Pearson M."/>
            <person name="Poon T.W."/>
            <person name="Priest M."/>
            <person name="Roberts A."/>
            <person name="Saif S."/>
            <person name="Shea T."/>
            <person name="Sisk P."/>
            <person name="Sykes S."/>
            <person name="Wortman J."/>
            <person name="Nusbaum C."/>
            <person name="Birren B."/>
        </authorList>
    </citation>
    <scope>NUCLEOTIDE SEQUENCE [LARGE SCALE GENOMIC DNA]</scope>
    <source>
        <strain evidence="8">FAR1</strain>
    </source>
</reference>
<dbReference type="PROSITE" id="PS50089">
    <property type="entry name" value="ZF_RING_2"/>
    <property type="match status" value="1"/>
</dbReference>
<organism evidence="7 8">
    <name type="scientific">Anopheles farauti</name>
    <dbReference type="NCBI Taxonomy" id="69004"/>
    <lineage>
        <taxon>Eukaryota</taxon>
        <taxon>Metazoa</taxon>
        <taxon>Ecdysozoa</taxon>
        <taxon>Arthropoda</taxon>
        <taxon>Hexapoda</taxon>
        <taxon>Insecta</taxon>
        <taxon>Pterygota</taxon>
        <taxon>Neoptera</taxon>
        <taxon>Endopterygota</taxon>
        <taxon>Diptera</taxon>
        <taxon>Nematocera</taxon>
        <taxon>Culicoidea</taxon>
        <taxon>Culicidae</taxon>
        <taxon>Anophelinae</taxon>
        <taxon>Anopheles</taxon>
    </lineage>
</organism>
<dbReference type="Pfam" id="PF13445">
    <property type="entry name" value="zf-RING_UBOX"/>
    <property type="match status" value="1"/>
</dbReference>
<dbReference type="InterPro" id="IPR013083">
    <property type="entry name" value="Znf_RING/FYVE/PHD"/>
</dbReference>
<dbReference type="GO" id="GO:0008270">
    <property type="term" value="F:zinc ion binding"/>
    <property type="evidence" value="ECO:0007669"/>
    <property type="project" value="UniProtKB-KW"/>
</dbReference>
<dbReference type="PANTHER" id="PTHR23327">
    <property type="entry name" value="RING FINGER PROTEIN 127"/>
    <property type="match status" value="1"/>
</dbReference>
<reference evidence="7" key="2">
    <citation type="submission" date="2020-05" db="UniProtKB">
        <authorList>
            <consortium name="EnsemblMetazoa"/>
        </authorList>
    </citation>
    <scope>IDENTIFICATION</scope>
    <source>
        <strain evidence="7">FAR1</strain>
    </source>
</reference>
<sequence length="430" mass="47015">MPATSYVRVHRKSLYYARPERTLYSGSDDIRTGWDAGGTSQATEDGKEKDSAEDERLESSGASELVNGAILPPAEQRWKLLDALNALSSWGITCSRPKTSLELTSLVERLVEHVVARRAEHIRKFPKHTTDGLCCPICEGVLRYPVTATCGHTFCRQCCFGHGRCTVCGQRFPSATLGTAPASSTSAAFTSTPSSSSSATVTSASYAFGSSATYGADTLESALSVTTDAASGGFELDILIRRLVERWWGPELKAADLNDEAQRHLEDNSLDEALRCCNQSLEQVAHTRHVVPPTRQTADLNSGCEKPLRDELSTKERDREVREAMKYIPFRRWLGNSQPADKHRPTRSFAGACPSPIMMSSSSILFSRVSITVHVTRETPGTGRDCHEASTYDDSCQSVTQTIPLLHFADIDPGSEHHHSPGPHDSENCP</sequence>